<dbReference type="InterPro" id="IPR029044">
    <property type="entry name" value="Nucleotide-diphossugar_trans"/>
</dbReference>
<name>A0ABS0HM06_9SPHN</name>
<protein>
    <submittedName>
        <fullName evidence="2">Glycosyltransferase family 2 protein</fullName>
    </submittedName>
</protein>
<organism evidence="2 3">
    <name type="scientific">Novosphingobium jiangmenense</name>
    <dbReference type="NCBI Taxonomy" id="2791981"/>
    <lineage>
        <taxon>Bacteria</taxon>
        <taxon>Pseudomonadati</taxon>
        <taxon>Pseudomonadota</taxon>
        <taxon>Alphaproteobacteria</taxon>
        <taxon>Sphingomonadales</taxon>
        <taxon>Sphingomonadaceae</taxon>
        <taxon>Novosphingobium</taxon>
    </lineage>
</organism>
<dbReference type="Proteomes" id="UP000600799">
    <property type="component" value="Unassembled WGS sequence"/>
</dbReference>
<dbReference type="Gene3D" id="3.90.550.10">
    <property type="entry name" value="Spore Coat Polysaccharide Biosynthesis Protein SpsA, Chain A"/>
    <property type="match status" value="2"/>
</dbReference>
<dbReference type="Pfam" id="PF00535">
    <property type="entry name" value="Glycos_transf_2"/>
    <property type="match status" value="1"/>
</dbReference>
<dbReference type="EMBL" id="JADQDC010000020">
    <property type="protein sequence ID" value="MBF9153051.1"/>
    <property type="molecule type" value="Genomic_DNA"/>
</dbReference>
<feature type="domain" description="Glycosyltransferase 2-like" evidence="1">
    <location>
        <begin position="94"/>
        <end position="178"/>
    </location>
</feature>
<keyword evidence="3" id="KW-1185">Reference proteome</keyword>
<dbReference type="Pfam" id="PF13641">
    <property type="entry name" value="Glyco_tranf_2_3"/>
    <property type="match status" value="1"/>
</dbReference>
<accession>A0ABS0HM06</accession>
<dbReference type="InterPro" id="IPR001173">
    <property type="entry name" value="Glyco_trans_2-like"/>
</dbReference>
<dbReference type="SUPFAM" id="SSF53448">
    <property type="entry name" value="Nucleotide-diphospho-sugar transferases"/>
    <property type="match status" value="2"/>
</dbReference>
<sequence length="605" mass="68415">MNFIKEIQRRGGLREVVRRAISTLSSQGPGGVYRGALRLFHVDPGYQRWIRRFEQPGKDARRMLDILDYASQPGPKFTIIHAIDRSNARDALLAVATVLDQVWPNWELICVCSDIEDFYLEELDRLATSDLRVQRVSAPFARPWSESMNLALQQASGDWIMVLPGGDLLEPTALLELAFAIVGRSELRMIYADEDEINAITLRRENPNFKPDWSPDLLRSCNYLGDCVALKREDVLLVGGWQPGFEKVESYDLYLRISEKLGHHEIHHVPNVLYHRNVRRSALHGRDVAERTTDAMRALSGHLARTGRSAIVTPEMGLGLFRIRYNLPVPPPRVSIIIPNRNMPDVLDRCLESIHDKTDYPSYHVVVVDNGSDHPGLSEIYGKLVERGGTLLQYDQPFNFSAMNNLAVKSCASDVLVFLNNDTEVIGPDWLEILVSYAMQDHVGCVGAKLYYDDDTVQHAGVFVGVGGVACHPYRGASRTERGFRDRLQVTQNLSAVTAACLAVRKSVFEQVGGFDERHLKISLNDVDLCLRVREAGYDNVWTPHAELYHHESRSRGYMVSAAKRAEFDIEADFFAARWPSYLARDPYHSPNLDRQSEFVSIRSI</sequence>
<comment type="caution">
    <text evidence="2">The sequence shown here is derived from an EMBL/GenBank/DDBJ whole genome shotgun (WGS) entry which is preliminary data.</text>
</comment>
<dbReference type="PANTHER" id="PTHR43179:SF7">
    <property type="entry name" value="RHAMNOSYLTRANSFERASE WBBL"/>
    <property type="match status" value="1"/>
</dbReference>
<reference evidence="2 3" key="1">
    <citation type="submission" date="2020-11" db="EMBL/GenBank/DDBJ databases">
        <title>The genome sequence of Novosphingobium sp. 1Y9A.</title>
        <authorList>
            <person name="Liu Y."/>
        </authorList>
    </citation>
    <scope>NUCLEOTIDE SEQUENCE [LARGE SCALE GENOMIC DNA]</scope>
    <source>
        <strain evidence="2 3">1Y9A</strain>
    </source>
</reference>
<evidence type="ECO:0000259" key="1">
    <source>
        <dbReference type="Pfam" id="PF00535"/>
    </source>
</evidence>
<evidence type="ECO:0000313" key="3">
    <source>
        <dbReference type="Proteomes" id="UP000600799"/>
    </source>
</evidence>
<dbReference type="PANTHER" id="PTHR43179">
    <property type="entry name" value="RHAMNOSYLTRANSFERASE WBBL"/>
    <property type="match status" value="1"/>
</dbReference>
<dbReference type="RefSeq" id="WP_196277320.1">
    <property type="nucleotide sequence ID" value="NZ_JADQDC010000020.1"/>
</dbReference>
<evidence type="ECO:0000313" key="2">
    <source>
        <dbReference type="EMBL" id="MBF9153051.1"/>
    </source>
</evidence>
<dbReference type="CDD" id="cd04186">
    <property type="entry name" value="GT_2_like_c"/>
    <property type="match status" value="1"/>
</dbReference>
<gene>
    <name evidence="2" type="ORF">I2488_18765</name>
</gene>
<proteinExistence type="predicted"/>